<evidence type="ECO:0000259" key="2">
    <source>
        <dbReference type="Pfam" id="PF14667"/>
    </source>
</evidence>
<dbReference type="InterPro" id="IPR050177">
    <property type="entry name" value="Lipid_A_modif_metabolic_enz"/>
</dbReference>
<dbReference type="SUPFAM" id="SSF51735">
    <property type="entry name" value="NAD(P)-binding Rossmann-fold domains"/>
    <property type="match status" value="1"/>
</dbReference>
<organism evidence="3 4">
    <name type="scientific">Limnohabitans planktonicus II-D5</name>
    <dbReference type="NCBI Taxonomy" id="1293045"/>
    <lineage>
        <taxon>Bacteria</taxon>
        <taxon>Pseudomonadati</taxon>
        <taxon>Pseudomonadota</taxon>
        <taxon>Betaproteobacteria</taxon>
        <taxon>Burkholderiales</taxon>
        <taxon>Comamonadaceae</taxon>
        <taxon>Limnohabitans</taxon>
    </lineage>
</organism>
<gene>
    <name evidence="3" type="ORF">H663_009050</name>
</gene>
<dbReference type="AlphaFoldDB" id="A0A2T7UEQ6"/>
<dbReference type="Pfam" id="PF01370">
    <property type="entry name" value="Epimerase"/>
    <property type="match status" value="1"/>
</dbReference>
<dbReference type="NCBIfam" id="NF047837">
    <property type="entry name" value="UDPAcbARedWbcJ"/>
    <property type="match status" value="1"/>
</dbReference>
<dbReference type="InterPro" id="IPR011051">
    <property type="entry name" value="RmlC_Cupin_sf"/>
</dbReference>
<dbReference type="Pfam" id="PF14667">
    <property type="entry name" value="Polysacc_synt_C"/>
    <property type="match status" value="1"/>
</dbReference>
<dbReference type="Proteomes" id="UP000037507">
    <property type="component" value="Unassembled WGS sequence"/>
</dbReference>
<dbReference type="CDD" id="cd07007">
    <property type="entry name" value="cupin_CapF-like_C"/>
    <property type="match status" value="1"/>
</dbReference>
<dbReference type="RefSeq" id="WP_053171559.1">
    <property type="nucleotide sequence ID" value="NZ_LFYT02000008.1"/>
</dbReference>
<dbReference type="STRING" id="1293045.H663_05000"/>
<feature type="domain" description="Capsular polysaccharide assembling protein CapF C-terminal" evidence="2">
    <location>
        <begin position="262"/>
        <end position="371"/>
    </location>
</feature>
<dbReference type="PANTHER" id="PTHR43245">
    <property type="entry name" value="BIFUNCTIONAL POLYMYXIN RESISTANCE PROTEIN ARNA"/>
    <property type="match status" value="1"/>
</dbReference>
<dbReference type="EMBL" id="LFYT02000008">
    <property type="protein sequence ID" value="PVE43177.1"/>
    <property type="molecule type" value="Genomic_DNA"/>
</dbReference>
<evidence type="ECO:0000259" key="1">
    <source>
        <dbReference type="Pfam" id="PF01370"/>
    </source>
</evidence>
<proteinExistence type="predicted"/>
<keyword evidence="4" id="KW-1185">Reference proteome</keyword>
<sequence>MRVLVTGANGFIGKNLVVRLRELPRFAVTEFVRGDDLADLPQLLAQADAVVHLAGENRPADPNAFAQVNTGLTVAICQAIAAQVASGGRRVPLVLASSTQAERDNPYGQSKLAAELAVQALARNTANPAVVFRLPGVFGKWCKPNYNSVVATFCHNIARGLPVQINDPAASLQLVYVDDVVAALVAAVDAALVDDAQGVTQGVVSPVYQTTLGELAAQIQAFGDCRTTLMSERVGTGLVRALYATYVSYLPNERFAYDVPQHADPRGVFVEMLKTPDSGQFSYFTAHPGITRGGHYHHTKTEKFLVIKGTGLFRFRHLLTDERFELATSGDKPQVVDTIPGWVHDITNVGDDEMVVMLWANEVFDRANPDTLASPI</sequence>
<dbReference type="PANTHER" id="PTHR43245:SF55">
    <property type="entry name" value="NAD(P)-BINDING DOMAIN-CONTAINING PROTEIN"/>
    <property type="match status" value="1"/>
</dbReference>
<dbReference type="InterPro" id="IPR029303">
    <property type="entry name" value="CapF_C"/>
</dbReference>
<comment type="caution">
    <text evidence="3">The sequence shown here is derived from an EMBL/GenBank/DDBJ whole genome shotgun (WGS) entry which is preliminary data.</text>
</comment>
<protein>
    <submittedName>
        <fullName evidence="3">Capsular biosynthesis protein</fullName>
    </submittedName>
</protein>
<dbReference type="Gene3D" id="3.40.50.720">
    <property type="entry name" value="NAD(P)-binding Rossmann-like Domain"/>
    <property type="match status" value="1"/>
</dbReference>
<name>A0A2T7UEQ6_9BURK</name>
<accession>A0A2T7UEQ6</accession>
<dbReference type="InterPro" id="IPR001509">
    <property type="entry name" value="Epimerase_deHydtase"/>
</dbReference>
<dbReference type="Gene3D" id="2.60.120.10">
    <property type="entry name" value="Jelly Rolls"/>
    <property type="match status" value="1"/>
</dbReference>
<feature type="domain" description="NAD-dependent epimerase/dehydratase" evidence="1">
    <location>
        <begin position="3"/>
        <end position="190"/>
    </location>
</feature>
<dbReference type="SUPFAM" id="SSF51182">
    <property type="entry name" value="RmlC-like cupins"/>
    <property type="match status" value="1"/>
</dbReference>
<dbReference type="InterPro" id="IPR036291">
    <property type="entry name" value="NAD(P)-bd_dom_sf"/>
</dbReference>
<dbReference type="OrthoDB" id="9801056at2"/>
<reference evidence="3" key="1">
    <citation type="submission" date="2017-04" db="EMBL/GenBank/DDBJ databases">
        <title>Unexpected and diverse lifestyles within the genus Limnohabitans.</title>
        <authorList>
            <person name="Kasalicky V."/>
            <person name="Mehrshad M."/>
            <person name="Andrei S.-A."/>
            <person name="Salcher M."/>
            <person name="Kratochvilova H."/>
            <person name="Simek K."/>
            <person name="Ghai R."/>
        </authorList>
    </citation>
    <scope>NUCLEOTIDE SEQUENCE [LARGE SCALE GENOMIC DNA]</scope>
    <source>
        <strain evidence="3">II-D5</strain>
    </source>
</reference>
<evidence type="ECO:0000313" key="3">
    <source>
        <dbReference type="EMBL" id="PVE43177.1"/>
    </source>
</evidence>
<dbReference type="InterPro" id="IPR014710">
    <property type="entry name" value="RmlC-like_jellyroll"/>
</dbReference>
<evidence type="ECO:0000313" key="4">
    <source>
        <dbReference type="Proteomes" id="UP000037507"/>
    </source>
</evidence>